<proteinExistence type="predicted"/>
<feature type="region of interest" description="Disordered" evidence="1">
    <location>
        <begin position="25"/>
        <end position="64"/>
    </location>
</feature>
<reference evidence="2" key="1">
    <citation type="submission" date="2022-01" db="EMBL/GenBank/DDBJ databases">
        <authorList>
            <person name="King R."/>
        </authorList>
    </citation>
    <scope>NUCLEOTIDE SEQUENCE</scope>
</reference>
<feature type="region of interest" description="Disordered" evidence="1">
    <location>
        <begin position="80"/>
        <end position="123"/>
    </location>
</feature>
<dbReference type="AlphaFoldDB" id="A0A9P0G4L4"/>
<dbReference type="OrthoDB" id="6783942at2759"/>
<feature type="compositionally biased region" description="Basic and acidic residues" evidence="1">
    <location>
        <begin position="25"/>
        <end position="56"/>
    </location>
</feature>
<feature type="compositionally biased region" description="Basic and acidic residues" evidence="1">
    <location>
        <begin position="114"/>
        <end position="123"/>
    </location>
</feature>
<evidence type="ECO:0000256" key="1">
    <source>
        <dbReference type="SAM" id="MobiDB-lite"/>
    </source>
</evidence>
<name>A0A9P0G4L4_9CUCU</name>
<sequence length="123" mass="15137">MRDRDRIYRGRDRYGDRDRYFDPYESDRGYEPYDRYDRYGGGRDRTYYDPYERNNDRGIGYDNRGYDYRGYDNRYDTYPYRSNEDTYRGYSPGGRDYGTSGYASRWNYGNSGSGRDDYYNRDR</sequence>
<gene>
    <name evidence="2" type="ORF">PSYICH_LOCUS3131</name>
</gene>
<organism evidence="2 3">
    <name type="scientific">Psylliodes chrysocephalus</name>
    <dbReference type="NCBI Taxonomy" id="3402493"/>
    <lineage>
        <taxon>Eukaryota</taxon>
        <taxon>Metazoa</taxon>
        <taxon>Ecdysozoa</taxon>
        <taxon>Arthropoda</taxon>
        <taxon>Hexapoda</taxon>
        <taxon>Insecta</taxon>
        <taxon>Pterygota</taxon>
        <taxon>Neoptera</taxon>
        <taxon>Endopterygota</taxon>
        <taxon>Coleoptera</taxon>
        <taxon>Polyphaga</taxon>
        <taxon>Cucujiformia</taxon>
        <taxon>Chrysomeloidea</taxon>
        <taxon>Chrysomelidae</taxon>
        <taxon>Galerucinae</taxon>
        <taxon>Alticini</taxon>
        <taxon>Psylliodes</taxon>
    </lineage>
</organism>
<dbReference type="Proteomes" id="UP001153636">
    <property type="component" value="Chromosome 12"/>
</dbReference>
<evidence type="ECO:0000313" key="2">
    <source>
        <dbReference type="EMBL" id="CAH1101794.1"/>
    </source>
</evidence>
<evidence type="ECO:0000313" key="3">
    <source>
        <dbReference type="Proteomes" id="UP001153636"/>
    </source>
</evidence>
<protein>
    <submittedName>
        <fullName evidence="2">Uncharacterized protein</fullName>
    </submittedName>
</protein>
<accession>A0A9P0G4L4</accession>
<dbReference type="EMBL" id="OV651824">
    <property type="protein sequence ID" value="CAH1101794.1"/>
    <property type="molecule type" value="Genomic_DNA"/>
</dbReference>
<keyword evidence="3" id="KW-1185">Reference proteome</keyword>